<keyword evidence="8" id="KW-0812">Transmembrane</keyword>
<reference evidence="10 11" key="1">
    <citation type="submission" date="2021-10" db="EMBL/GenBank/DDBJ databases">
        <title>Collection of gut derived symbiotic bacterial strains cultured from healthy donors.</title>
        <authorList>
            <person name="Lin H."/>
            <person name="Littmann E."/>
            <person name="Kohout C."/>
            <person name="Pamer E.G."/>
        </authorList>
    </citation>
    <scope>NUCLEOTIDE SEQUENCE [LARGE SCALE GENOMIC DNA]</scope>
    <source>
        <strain evidence="10 11">DFI.1.165</strain>
    </source>
</reference>
<dbReference type="SUPFAM" id="SSF47384">
    <property type="entry name" value="Homodimeric domain of signal transducing histidine kinase"/>
    <property type="match status" value="1"/>
</dbReference>
<evidence type="ECO:0000256" key="8">
    <source>
        <dbReference type="SAM" id="Phobius"/>
    </source>
</evidence>
<dbReference type="Gene3D" id="3.30.565.10">
    <property type="entry name" value="Histidine kinase-like ATPase, C-terminal domain"/>
    <property type="match status" value="1"/>
</dbReference>
<dbReference type="InterPro" id="IPR050351">
    <property type="entry name" value="BphY/WalK/GraS-like"/>
</dbReference>
<keyword evidence="8" id="KW-0472">Membrane</keyword>
<evidence type="ECO:0000259" key="9">
    <source>
        <dbReference type="PROSITE" id="PS50109"/>
    </source>
</evidence>
<dbReference type="SMART" id="SM00388">
    <property type="entry name" value="HisKA"/>
    <property type="match status" value="1"/>
</dbReference>
<keyword evidence="11" id="KW-1185">Reference proteome</keyword>
<dbReference type="InterPro" id="IPR005467">
    <property type="entry name" value="His_kinase_dom"/>
</dbReference>
<dbReference type="GO" id="GO:0016301">
    <property type="term" value="F:kinase activity"/>
    <property type="evidence" value="ECO:0007669"/>
    <property type="project" value="UniProtKB-KW"/>
</dbReference>
<evidence type="ECO:0000256" key="7">
    <source>
        <dbReference type="ARBA" id="ARBA00023012"/>
    </source>
</evidence>
<comment type="catalytic activity">
    <reaction evidence="1">
        <text>ATP + protein L-histidine = ADP + protein N-phospho-L-histidine.</text>
        <dbReference type="EC" id="2.7.13.3"/>
    </reaction>
</comment>
<dbReference type="CDD" id="cd00075">
    <property type="entry name" value="HATPase"/>
    <property type="match status" value="1"/>
</dbReference>
<dbReference type="CDD" id="cd00082">
    <property type="entry name" value="HisKA"/>
    <property type="match status" value="1"/>
</dbReference>
<protein>
    <recommendedName>
        <fullName evidence="3">histidine kinase</fullName>
        <ecNumber evidence="3">2.7.13.3</ecNumber>
    </recommendedName>
</protein>
<evidence type="ECO:0000313" key="10">
    <source>
        <dbReference type="EMBL" id="MCB7386497.1"/>
    </source>
</evidence>
<evidence type="ECO:0000256" key="5">
    <source>
        <dbReference type="ARBA" id="ARBA00022679"/>
    </source>
</evidence>
<keyword evidence="8" id="KW-1133">Transmembrane helix</keyword>
<organism evidence="10 11">
    <name type="scientific">Bariatricus massiliensis</name>
    <dbReference type="NCBI Taxonomy" id="1745713"/>
    <lineage>
        <taxon>Bacteria</taxon>
        <taxon>Bacillati</taxon>
        <taxon>Bacillota</taxon>
        <taxon>Clostridia</taxon>
        <taxon>Lachnospirales</taxon>
        <taxon>Lachnospiraceae</taxon>
        <taxon>Bariatricus</taxon>
    </lineage>
</organism>
<evidence type="ECO:0000256" key="1">
    <source>
        <dbReference type="ARBA" id="ARBA00000085"/>
    </source>
</evidence>
<proteinExistence type="predicted"/>
<dbReference type="EC" id="2.7.13.3" evidence="3"/>
<name>A0ABS8DDK6_9FIRM</name>
<dbReference type="Pfam" id="PF00512">
    <property type="entry name" value="HisKA"/>
    <property type="match status" value="1"/>
</dbReference>
<dbReference type="InterPro" id="IPR003594">
    <property type="entry name" value="HATPase_dom"/>
</dbReference>
<keyword evidence="4" id="KW-0597">Phosphoprotein</keyword>
<dbReference type="Proteomes" id="UP001299546">
    <property type="component" value="Unassembled WGS sequence"/>
</dbReference>
<dbReference type="EMBL" id="JAJCIS010000002">
    <property type="protein sequence ID" value="MCB7386497.1"/>
    <property type="molecule type" value="Genomic_DNA"/>
</dbReference>
<accession>A0ABS8DDK6</accession>
<dbReference type="PANTHER" id="PTHR45453">
    <property type="entry name" value="PHOSPHATE REGULON SENSOR PROTEIN PHOR"/>
    <property type="match status" value="1"/>
</dbReference>
<dbReference type="InterPro" id="IPR036890">
    <property type="entry name" value="HATPase_C_sf"/>
</dbReference>
<dbReference type="InterPro" id="IPR036097">
    <property type="entry name" value="HisK_dim/P_sf"/>
</dbReference>
<dbReference type="PANTHER" id="PTHR45453:SF1">
    <property type="entry name" value="PHOSPHATE REGULON SENSOR PROTEIN PHOR"/>
    <property type="match status" value="1"/>
</dbReference>
<comment type="subcellular location">
    <subcellularLocation>
        <location evidence="2">Membrane</location>
    </subcellularLocation>
</comment>
<dbReference type="PRINTS" id="PR00344">
    <property type="entry name" value="BCTRLSENSOR"/>
</dbReference>
<evidence type="ECO:0000256" key="4">
    <source>
        <dbReference type="ARBA" id="ARBA00022553"/>
    </source>
</evidence>
<dbReference type="Gene3D" id="1.10.287.130">
    <property type="match status" value="1"/>
</dbReference>
<evidence type="ECO:0000313" key="11">
    <source>
        <dbReference type="Proteomes" id="UP001299546"/>
    </source>
</evidence>
<keyword evidence="7" id="KW-0902">Two-component regulatory system</keyword>
<dbReference type="PROSITE" id="PS50109">
    <property type="entry name" value="HIS_KIN"/>
    <property type="match status" value="1"/>
</dbReference>
<evidence type="ECO:0000256" key="2">
    <source>
        <dbReference type="ARBA" id="ARBA00004370"/>
    </source>
</evidence>
<keyword evidence="6 10" id="KW-0418">Kinase</keyword>
<feature type="domain" description="Histidine kinase" evidence="9">
    <location>
        <begin position="225"/>
        <end position="437"/>
    </location>
</feature>
<dbReference type="SMART" id="SM00387">
    <property type="entry name" value="HATPase_c"/>
    <property type="match status" value="1"/>
</dbReference>
<dbReference type="InterPro" id="IPR004358">
    <property type="entry name" value="Sig_transdc_His_kin-like_C"/>
</dbReference>
<dbReference type="Pfam" id="PF02518">
    <property type="entry name" value="HATPase_c"/>
    <property type="match status" value="1"/>
</dbReference>
<feature type="transmembrane region" description="Helical" evidence="8">
    <location>
        <begin position="151"/>
        <end position="170"/>
    </location>
</feature>
<sequence length="437" mass="49550">MRRKIQKSMLLILSGALLISYLLLTVVVYQQTLNIMEGELAQEAEYIKAAVEISGKYYLEDMDNVRKDTRVTLIAENGNVLYDSGDDAQTLENHASRREVEQAAAFGSGKDVRLSDTVGKEMFYYAIKMKDSSILRVSKTMDTVWRTALNVLPYMIGIGLIMGILSWILARHQVARLIRPINTLDLEKPLENDVYEELSPLLERIDRQNKEKDKIEQMRREFSANVSHELKTPLTSISGYAEIMMNGLVRPEDMQGFSERIYHEASRMITLVGDIIKLSKLDEGSIELEKEEVDLYALAREVVSRLAPQAEKKKVRIEVSGEHVTFRGIRQIVDEMIYNICENAIKYNVEGGTVSIWAGNTLRGRLVSVRDTGIGIPEEHQERIFERFYRVDKSHSRDTGGTGLGLSIVKHGALLHEVDIQVESKVGVGTKMELNFH</sequence>
<dbReference type="RefSeq" id="WP_066736822.1">
    <property type="nucleotide sequence ID" value="NZ_JAJCIQ010000002.1"/>
</dbReference>
<keyword evidence="5" id="KW-0808">Transferase</keyword>
<dbReference type="InterPro" id="IPR003661">
    <property type="entry name" value="HisK_dim/P_dom"/>
</dbReference>
<evidence type="ECO:0000256" key="6">
    <source>
        <dbReference type="ARBA" id="ARBA00022777"/>
    </source>
</evidence>
<gene>
    <name evidence="10" type="ORF">LIZ65_04280</name>
</gene>
<comment type="caution">
    <text evidence="10">The sequence shown here is derived from an EMBL/GenBank/DDBJ whole genome shotgun (WGS) entry which is preliminary data.</text>
</comment>
<evidence type="ECO:0000256" key="3">
    <source>
        <dbReference type="ARBA" id="ARBA00012438"/>
    </source>
</evidence>
<dbReference type="SUPFAM" id="SSF55874">
    <property type="entry name" value="ATPase domain of HSP90 chaperone/DNA topoisomerase II/histidine kinase"/>
    <property type="match status" value="1"/>
</dbReference>